<keyword evidence="2" id="KW-1185">Reference proteome</keyword>
<organism evidence="1 2">
    <name type="scientific">Melanomma pulvis-pyrius CBS 109.77</name>
    <dbReference type="NCBI Taxonomy" id="1314802"/>
    <lineage>
        <taxon>Eukaryota</taxon>
        <taxon>Fungi</taxon>
        <taxon>Dikarya</taxon>
        <taxon>Ascomycota</taxon>
        <taxon>Pezizomycotina</taxon>
        <taxon>Dothideomycetes</taxon>
        <taxon>Pleosporomycetidae</taxon>
        <taxon>Pleosporales</taxon>
        <taxon>Melanommataceae</taxon>
        <taxon>Melanomma</taxon>
    </lineage>
</organism>
<protein>
    <submittedName>
        <fullName evidence="1">Uncharacterized protein</fullName>
    </submittedName>
</protein>
<proteinExistence type="predicted"/>
<accession>A0A6A6XI90</accession>
<dbReference type="AlphaFoldDB" id="A0A6A6XI90"/>
<name>A0A6A6XI90_9PLEO</name>
<dbReference type="EMBL" id="MU001845">
    <property type="protein sequence ID" value="KAF2795914.1"/>
    <property type="molecule type" value="Genomic_DNA"/>
</dbReference>
<sequence>MSNGYRGRGWGCGEHATRWRSREERRNGPGRLFEAWCWGRQQRPRAVGWERGRATERCRVGRDAERARARAPCVRDRAARCWLVVVRRRHCERDRRRERGPVRR</sequence>
<gene>
    <name evidence="1" type="ORF">K505DRAFT_6858</name>
</gene>
<reference evidence="1" key="1">
    <citation type="journal article" date="2020" name="Stud. Mycol.">
        <title>101 Dothideomycetes genomes: a test case for predicting lifestyles and emergence of pathogens.</title>
        <authorList>
            <person name="Haridas S."/>
            <person name="Albert R."/>
            <person name="Binder M."/>
            <person name="Bloem J."/>
            <person name="Labutti K."/>
            <person name="Salamov A."/>
            <person name="Andreopoulos B."/>
            <person name="Baker S."/>
            <person name="Barry K."/>
            <person name="Bills G."/>
            <person name="Bluhm B."/>
            <person name="Cannon C."/>
            <person name="Castanera R."/>
            <person name="Culley D."/>
            <person name="Daum C."/>
            <person name="Ezra D."/>
            <person name="Gonzalez J."/>
            <person name="Henrissat B."/>
            <person name="Kuo A."/>
            <person name="Liang C."/>
            <person name="Lipzen A."/>
            <person name="Lutzoni F."/>
            <person name="Magnuson J."/>
            <person name="Mondo S."/>
            <person name="Nolan M."/>
            <person name="Ohm R."/>
            <person name="Pangilinan J."/>
            <person name="Park H.-J."/>
            <person name="Ramirez L."/>
            <person name="Alfaro M."/>
            <person name="Sun H."/>
            <person name="Tritt A."/>
            <person name="Yoshinaga Y."/>
            <person name="Zwiers L.-H."/>
            <person name="Turgeon B."/>
            <person name="Goodwin S."/>
            <person name="Spatafora J."/>
            <person name="Crous P."/>
            <person name="Grigoriev I."/>
        </authorList>
    </citation>
    <scope>NUCLEOTIDE SEQUENCE</scope>
    <source>
        <strain evidence="1">CBS 109.77</strain>
    </source>
</reference>
<evidence type="ECO:0000313" key="2">
    <source>
        <dbReference type="Proteomes" id="UP000799757"/>
    </source>
</evidence>
<dbReference type="Proteomes" id="UP000799757">
    <property type="component" value="Unassembled WGS sequence"/>
</dbReference>
<evidence type="ECO:0000313" key="1">
    <source>
        <dbReference type="EMBL" id="KAF2795914.1"/>
    </source>
</evidence>